<evidence type="ECO:0000256" key="3">
    <source>
        <dbReference type="ARBA" id="ARBA00023273"/>
    </source>
</evidence>
<evidence type="ECO:0000313" key="8">
    <source>
        <dbReference type="EMBL" id="VDL63090.1"/>
    </source>
</evidence>
<gene>
    <name evidence="8" type="ORF">HDID_LOCUS10319</name>
</gene>
<dbReference type="Gene3D" id="1.25.10.10">
    <property type="entry name" value="Leucine-rich Repeat Variant"/>
    <property type="match status" value="1"/>
</dbReference>
<feature type="coiled-coil region" evidence="4">
    <location>
        <begin position="165"/>
        <end position="192"/>
    </location>
</feature>
<dbReference type="GO" id="GO:0005813">
    <property type="term" value="C:centrosome"/>
    <property type="evidence" value="ECO:0007669"/>
    <property type="project" value="UniProtKB-SubCell"/>
</dbReference>
<dbReference type="Pfam" id="PF21050">
    <property type="entry name" value="ARMC9_ARM"/>
    <property type="match status" value="1"/>
</dbReference>
<sequence>MEHTKENLSAEWNYTTKERSDFSEEWKTDLIKYFDEGGSENFNTIWNAHFDFKDDMKELPLEFYLQLYFITANWDSDSEDRRKERIDEFRNFLDTKGKALSQISEFLPFYAFPYVEKPKSHPVYKQLFDLNWKSDLKKKLLILLGPKEEGKRPLPKLFSLLNRPKEVLNNHEKQLQNRLADAERRVVQFHQRFNKIQADYQGLLGITSDLVDTLEGALRGEHIEPDALQKICSRLVASQRTTANNNVVMSNGENGAHNTLSKFSYCDTLRQSLSIRQPQDYGGLKLEWGTVELDYDKINETLKGSNQTQIWRLLQAFRWRLTKTNVELREAYLTEFIGHDLLDLTLWNDETRRQHHLSVLEYCLCQVSPKVTESSARLVNALASLSRGRAYLAQNTAVVTLLTQEIFRLEGGEESSTRENLIGALQKLSLRRSMQTKMTEMGMVEWLVNLLEDTDSLSDYTLEYSVALLMNLCLRVDGKKRCAPMANRVLKVLTDLISHENTNILSYVNGALFSLLTRPELQTAAETMDLEGILSCYMREDQQELNRQFEYIVKQMHTNDQNGEDDGLEDNEDGDDDEDDDEEDSAQMEIDIDRGDDITDNKENSLDGSFIGENLLKERFEKKKEYANSNSSKRAGWSDMNSPLPPMPNKASSPQPPFGRHVYHNENDSIVSNNAGLLRRPSTPSRRRSSNITPSQIPKPVGSTRQSVARKTPNKPSKVIEETPTKGRIGKAEQPNSPQTRSRKDSSSTLESKKRGVENHPEYQKAFNSRPKILRTPEHKITSCSVDPNETCSSSKSRPASGRN</sequence>
<dbReference type="GO" id="GO:0005814">
    <property type="term" value="C:centriole"/>
    <property type="evidence" value="ECO:0007669"/>
    <property type="project" value="TreeGrafter"/>
</dbReference>
<dbReference type="STRING" id="6216.A0A0R3SX70"/>
<feature type="region of interest" description="Disordered" evidence="5">
    <location>
        <begin position="625"/>
        <end position="804"/>
    </location>
</feature>
<keyword evidence="4" id="KW-0175">Coiled coil</keyword>
<dbReference type="Proteomes" id="UP000274504">
    <property type="component" value="Unassembled WGS sequence"/>
</dbReference>
<organism evidence="10">
    <name type="scientific">Hymenolepis diminuta</name>
    <name type="common">Rat tapeworm</name>
    <dbReference type="NCBI Taxonomy" id="6216"/>
    <lineage>
        <taxon>Eukaryota</taxon>
        <taxon>Metazoa</taxon>
        <taxon>Spiralia</taxon>
        <taxon>Lophotrochozoa</taxon>
        <taxon>Platyhelminthes</taxon>
        <taxon>Cestoda</taxon>
        <taxon>Eucestoda</taxon>
        <taxon>Cyclophyllidea</taxon>
        <taxon>Hymenolepididae</taxon>
        <taxon>Hymenolepis</taxon>
    </lineage>
</organism>
<evidence type="ECO:0000256" key="4">
    <source>
        <dbReference type="SAM" id="Coils"/>
    </source>
</evidence>
<accession>A0A0R3SX70</accession>
<dbReference type="OrthoDB" id="538223at2759"/>
<dbReference type="SUPFAM" id="SSF48371">
    <property type="entry name" value="ARM repeat"/>
    <property type="match status" value="1"/>
</dbReference>
<keyword evidence="3" id="KW-0966">Cell projection</keyword>
<dbReference type="GO" id="GO:0060271">
    <property type="term" value="P:cilium assembly"/>
    <property type="evidence" value="ECO:0007669"/>
    <property type="project" value="InterPro"/>
</dbReference>
<dbReference type="InterPro" id="IPR040369">
    <property type="entry name" value="ARMC9"/>
</dbReference>
<feature type="compositionally biased region" description="Basic and acidic residues" evidence="5">
    <location>
        <begin position="591"/>
        <end position="605"/>
    </location>
</feature>
<dbReference type="Pfam" id="PF23138">
    <property type="entry name" value="CTLH_Armc9"/>
    <property type="match status" value="1"/>
</dbReference>
<proteinExistence type="predicted"/>
<dbReference type="InterPro" id="IPR048959">
    <property type="entry name" value="ARMC9_ARM_dom"/>
</dbReference>
<dbReference type="InterPro" id="IPR056327">
    <property type="entry name" value="ARMC9_CTLH-like_dom"/>
</dbReference>
<comment type="subcellular location">
    <subcellularLocation>
        <location evidence="1">Cytoplasm</location>
        <location evidence="1">Cytoskeleton</location>
        <location evidence="1">Cilium basal body</location>
    </subcellularLocation>
</comment>
<reference evidence="8 9" key="2">
    <citation type="submission" date="2018-11" db="EMBL/GenBank/DDBJ databases">
        <authorList>
            <consortium name="Pathogen Informatics"/>
        </authorList>
    </citation>
    <scope>NUCLEOTIDE SEQUENCE [LARGE SCALE GENOMIC DNA]</scope>
</reference>
<reference evidence="10" key="1">
    <citation type="submission" date="2017-02" db="UniProtKB">
        <authorList>
            <consortium name="WormBaseParasite"/>
        </authorList>
    </citation>
    <scope>IDENTIFICATION</scope>
</reference>
<dbReference type="EMBL" id="UYSG01011621">
    <property type="protein sequence ID" value="VDL63090.1"/>
    <property type="molecule type" value="Genomic_DNA"/>
</dbReference>
<feature type="domain" description="ARMC9 CTLH-like" evidence="7">
    <location>
        <begin position="27"/>
        <end position="140"/>
    </location>
</feature>
<dbReference type="WBParaSite" id="HDID_0001032101-mRNA-1">
    <property type="protein sequence ID" value="HDID_0001032101-mRNA-1"/>
    <property type="gene ID" value="HDID_0001032101"/>
</dbReference>
<protein>
    <submittedName>
        <fullName evidence="10">LisH domain-containing protein ARMC9</fullName>
    </submittedName>
</protein>
<dbReference type="AlphaFoldDB" id="A0A0R3SX70"/>
<evidence type="ECO:0000256" key="5">
    <source>
        <dbReference type="SAM" id="MobiDB-lite"/>
    </source>
</evidence>
<evidence type="ECO:0000259" key="7">
    <source>
        <dbReference type="Pfam" id="PF23138"/>
    </source>
</evidence>
<dbReference type="PANTHER" id="PTHR14881">
    <property type="entry name" value="LISH DOMAIN-CONTAINING PROTEIN ARMC9"/>
    <property type="match status" value="1"/>
</dbReference>
<dbReference type="InterPro" id="IPR011989">
    <property type="entry name" value="ARM-like"/>
</dbReference>
<evidence type="ECO:0000313" key="9">
    <source>
        <dbReference type="Proteomes" id="UP000274504"/>
    </source>
</evidence>
<feature type="domain" description="LisH" evidence="6">
    <location>
        <begin position="438"/>
        <end position="556"/>
    </location>
</feature>
<feature type="compositionally biased region" description="Polar residues" evidence="5">
    <location>
        <begin position="782"/>
        <end position="804"/>
    </location>
</feature>
<feature type="region of interest" description="Disordered" evidence="5">
    <location>
        <begin position="557"/>
        <end position="608"/>
    </location>
</feature>
<feature type="compositionally biased region" description="Basic and acidic residues" evidence="5">
    <location>
        <begin position="742"/>
        <end position="763"/>
    </location>
</feature>
<evidence type="ECO:0000259" key="6">
    <source>
        <dbReference type="Pfam" id="PF21050"/>
    </source>
</evidence>
<dbReference type="GO" id="GO:0036064">
    <property type="term" value="C:ciliary basal body"/>
    <property type="evidence" value="ECO:0007669"/>
    <property type="project" value="InterPro"/>
</dbReference>
<evidence type="ECO:0000256" key="1">
    <source>
        <dbReference type="ARBA" id="ARBA00004120"/>
    </source>
</evidence>
<feature type="compositionally biased region" description="Acidic residues" evidence="5">
    <location>
        <begin position="562"/>
        <end position="586"/>
    </location>
</feature>
<name>A0A0R3SX70_HYMDI</name>
<evidence type="ECO:0000256" key="2">
    <source>
        <dbReference type="ARBA" id="ARBA00022794"/>
    </source>
</evidence>
<dbReference type="PANTHER" id="PTHR14881:SF4">
    <property type="entry name" value="LISH DOMAIN-CONTAINING PROTEIN ARMC9"/>
    <property type="match status" value="1"/>
</dbReference>
<keyword evidence="2" id="KW-0970">Cilium biogenesis/degradation</keyword>
<dbReference type="GO" id="GO:0097542">
    <property type="term" value="C:ciliary tip"/>
    <property type="evidence" value="ECO:0007669"/>
    <property type="project" value="TreeGrafter"/>
</dbReference>
<dbReference type="InterPro" id="IPR016024">
    <property type="entry name" value="ARM-type_fold"/>
</dbReference>
<feature type="compositionally biased region" description="Low complexity" evidence="5">
    <location>
        <begin position="679"/>
        <end position="695"/>
    </location>
</feature>
<evidence type="ECO:0000313" key="10">
    <source>
        <dbReference type="WBParaSite" id="HDID_0001032101-mRNA-1"/>
    </source>
</evidence>